<protein>
    <submittedName>
        <fullName evidence="2">Uncharacterized protein</fullName>
    </submittedName>
</protein>
<gene>
    <name evidence="2" type="ORF">FIBRA_00303</name>
</gene>
<keyword evidence="3" id="KW-1185">Reference proteome</keyword>
<keyword evidence="1" id="KW-0732">Signal</keyword>
<dbReference type="Proteomes" id="UP000006352">
    <property type="component" value="Unassembled WGS sequence"/>
</dbReference>
<reference evidence="2 3" key="1">
    <citation type="journal article" date="2012" name="Appl. Environ. Microbiol.">
        <title>Short-read sequencing for genomic analysis of the brown rot fungus Fibroporia radiculosa.</title>
        <authorList>
            <person name="Tang J.D."/>
            <person name="Perkins A.D."/>
            <person name="Sonstegard T.S."/>
            <person name="Schroeder S.G."/>
            <person name="Burgess S.C."/>
            <person name="Diehl S.V."/>
        </authorList>
    </citation>
    <scope>NUCLEOTIDE SEQUENCE [LARGE SCALE GENOMIC DNA]</scope>
    <source>
        <strain evidence="2 3">TFFH 294</strain>
    </source>
</reference>
<dbReference type="Pfam" id="PF19271">
    <property type="entry name" value="Nis1"/>
    <property type="match status" value="1"/>
</dbReference>
<evidence type="ECO:0000313" key="2">
    <source>
        <dbReference type="EMBL" id="CCL98309.1"/>
    </source>
</evidence>
<dbReference type="GeneID" id="24093220"/>
<accession>J7S5Y7</accession>
<evidence type="ECO:0000256" key="1">
    <source>
        <dbReference type="SAM" id="SignalP"/>
    </source>
</evidence>
<feature type="signal peptide" evidence="1">
    <location>
        <begin position="1"/>
        <end position="19"/>
    </location>
</feature>
<proteinExistence type="predicted"/>
<dbReference type="InParanoid" id="J7S5Y7"/>
<dbReference type="InterPro" id="IPR045469">
    <property type="entry name" value="Nis1"/>
</dbReference>
<dbReference type="AlphaFoldDB" id="J7S5Y7"/>
<dbReference type="HOGENOM" id="CLU_137500_1_0_1"/>
<evidence type="ECO:0000313" key="3">
    <source>
        <dbReference type="Proteomes" id="UP000006352"/>
    </source>
</evidence>
<feature type="chain" id="PRO_5003796585" evidence="1">
    <location>
        <begin position="20"/>
        <end position="146"/>
    </location>
</feature>
<dbReference type="RefSeq" id="XP_012177592.1">
    <property type="nucleotide sequence ID" value="XM_012322202.1"/>
</dbReference>
<sequence length="146" mass="14945">MKAFASLIAITSLVAGATAQFIASISSPANGTVIASGANFTVQVQEGIYVENVNQVGIVLGLAPCSQVDCNAYDASQEVGDLLYLGPFNPQSGPGGPPSGELFENFAVQAPAGVSGPYALSLTQLDLIGASHERVYTVSNIVVELQ</sequence>
<dbReference type="OrthoDB" id="2841294at2759"/>
<dbReference type="EMBL" id="HE796876">
    <property type="protein sequence ID" value="CCL98309.1"/>
    <property type="molecule type" value="Genomic_DNA"/>
</dbReference>
<organism evidence="2 3">
    <name type="scientific">Fibroporia radiculosa</name>
    <dbReference type="NCBI Taxonomy" id="599839"/>
    <lineage>
        <taxon>Eukaryota</taxon>
        <taxon>Fungi</taxon>
        <taxon>Dikarya</taxon>
        <taxon>Basidiomycota</taxon>
        <taxon>Agaricomycotina</taxon>
        <taxon>Agaricomycetes</taxon>
        <taxon>Polyporales</taxon>
        <taxon>Fibroporiaceae</taxon>
        <taxon>Fibroporia</taxon>
    </lineage>
</organism>
<name>J7S5Y7_9APHY</name>